<accession>A0A835RWP8</accession>
<comment type="caution">
    <text evidence="1">The sequence shown here is derived from an EMBL/GenBank/DDBJ whole genome shotgun (WGS) entry which is preliminary data.</text>
</comment>
<name>A0A835RWP8_VANPL</name>
<evidence type="ECO:0000313" key="2">
    <source>
        <dbReference type="Proteomes" id="UP000636800"/>
    </source>
</evidence>
<proteinExistence type="predicted"/>
<dbReference type="Proteomes" id="UP000636800">
    <property type="component" value="Chromosome 2"/>
</dbReference>
<dbReference type="EMBL" id="JADCNL010000002">
    <property type="protein sequence ID" value="KAG0493127.1"/>
    <property type="molecule type" value="Genomic_DNA"/>
</dbReference>
<reference evidence="1 2" key="1">
    <citation type="journal article" date="2020" name="Nat. Food">
        <title>A phased Vanilla planifolia genome enables genetic improvement of flavour and production.</title>
        <authorList>
            <person name="Hasing T."/>
            <person name="Tang H."/>
            <person name="Brym M."/>
            <person name="Khazi F."/>
            <person name="Huang T."/>
            <person name="Chambers A.H."/>
        </authorList>
    </citation>
    <scope>NUCLEOTIDE SEQUENCE [LARGE SCALE GENOMIC DNA]</scope>
    <source>
        <tissue evidence="1">Leaf</tissue>
    </source>
</reference>
<evidence type="ECO:0000313" key="1">
    <source>
        <dbReference type="EMBL" id="KAG0493127.1"/>
    </source>
</evidence>
<dbReference type="OrthoDB" id="1746176at2759"/>
<dbReference type="AlphaFoldDB" id="A0A835RWP8"/>
<sequence>MDVEIAKGGVTTHPNQLAPKWMALKRATHTWPSVQCKAPMSRRVQRLLQNVGLSPCGAFVGVDLGDTSKYSNENFEDRWGERFHVNGTST</sequence>
<organism evidence="1 2">
    <name type="scientific">Vanilla planifolia</name>
    <name type="common">Vanilla</name>
    <dbReference type="NCBI Taxonomy" id="51239"/>
    <lineage>
        <taxon>Eukaryota</taxon>
        <taxon>Viridiplantae</taxon>
        <taxon>Streptophyta</taxon>
        <taxon>Embryophyta</taxon>
        <taxon>Tracheophyta</taxon>
        <taxon>Spermatophyta</taxon>
        <taxon>Magnoliopsida</taxon>
        <taxon>Liliopsida</taxon>
        <taxon>Asparagales</taxon>
        <taxon>Orchidaceae</taxon>
        <taxon>Vanilloideae</taxon>
        <taxon>Vanilleae</taxon>
        <taxon>Vanilla</taxon>
    </lineage>
</organism>
<keyword evidence="2" id="KW-1185">Reference proteome</keyword>
<protein>
    <submittedName>
        <fullName evidence="1">Uncharacterized protein</fullName>
    </submittedName>
</protein>
<gene>
    <name evidence="1" type="ORF">HPP92_006525</name>
</gene>